<comment type="similarity">
    <text evidence="1">Belongs to the BioY family.</text>
</comment>
<dbReference type="Proteomes" id="UP000186940">
    <property type="component" value="Unassembled WGS sequence"/>
</dbReference>
<comment type="caution">
    <text evidence="3">The sequence shown here is derived from an EMBL/GenBank/DDBJ whole genome shotgun (WGS) entry which is preliminary data.</text>
</comment>
<dbReference type="PIRSF" id="PIRSF016661">
    <property type="entry name" value="BioY"/>
    <property type="match status" value="1"/>
</dbReference>
<feature type="transmembrane region" description="Helical" evidence="2">
    <location>
        <begin position="157"/>
        <end position="179"/>
    </location>
</feature>
<comment type="subcellular location">
    <subcellularLocation>
        <location evidence="1">Cell membrane</location>
        <topology evidence="1">Multi-pass membrane protein</topology>
    </subcellularLocation>
</comment>
<keyword evidence="2" id="KW-0812">Transmembrane</keyword>
<keyword evidence="4" id="KW-1185">Reference proteome</keyword>
<evidence type="ECO:0000313" key="4">
    <source>
        <dbReference type="Proteomes" id="UP000186940"/>
    </source>
</evidence>
<keyword evidence="1" id="KW-1003">Cell membrane</keyword>
<evidence type="ECO:0000256" key="2">
    <source>
        <dbReference type="SAM" id="Phobius"/>
    </source>
</evidence>
<protein>
    <submittedName>
        <fullName evidence="3">BioY protein</fullName>
    </submittedName>
</protein>
<sequence>MEICGVKVSDEYFNINKVALAFLFAGLTGLAAQIRIPLPFTPVPITAQVIFVLLCGVMIGKYGGLSQLIYVGAGAAGVPWFSNMSGGVSVLSGVTGGYLLGFILAAFLIGSVVESYPAILRRFTLLFFLMLTGVGVIYTSGVIHLSLVLGVGIREAIVLGALPFIAGDIFKASVAALIAGGYRIRRVRA</sequence>
<reference evidence="3" key="1">
    <citation type="submission" date="2016-05" db="EMBL/GenBank/DDBJ databases">
        <title>Microbial consortia oxidize butane by reversing methanogenesis.</title>
        <authorList>
            <person name="Laso-Perez R."/>
            <person name="Richter M."/>
            <person name="Wegener G."/>
            <person name="Musat F."/>
        </authorList>
    </citation>
    <scope>NUCLEOTIDE SEQUENCE [LARGE SCALE GENOMIC DNA]</scope>
    <source>
        <strain evidence="3">BOX2</strain>
    </source>
</reference>
<dbReference type="Pfam" id="PF02632">
    <property type="entry name" value="BioY"/>
    <property type="match status" value="1"/>
</dbReference>
<keyword evidence="1" id="KW-0813">Transport</keyword>
<dbReference type="AlphaFoldDB" id="A0A1F2P993"/>
<evidence type="ECO:0000256" key="1">
    <source>
        <dbReference type="PIRNR" id="PIRNR016661"/>
    </source>
</evidence>
<feature type="transmembrane region" description="Helical" evidence="2">
    <location>
        <begin position="18"/>
        <end position="38"/>
    </location>
</feature>
<feature type="transmembrane region" description="Helical" evidence="2">
    <location>
        <begin position="125"/>
        <end position="151"/>
    </location>
</feature>
<keyword evidence="1 2" id="KW-0472">Membrane</keyword>
<dbReference type="InterPro" id="IPR003784">
    <property type="entry name" value="BioY"/>
</dbReference>
<feature type="transmembrane region" description="Helical" evidence="2">
    <location>
        <begin position="90"/>
        <end position="113"/>
    </location>
</feature>
<name>A0A1F2P993_9EURY</name>
<dbReference type="GO" id="GO:0005886">
    <property type="term" value="C:plasma membrane"/>
    <property type="evidence" value="ECO:0007669"/>
    <property type="project" value="UniProtKB-SubCell"/>
</dbReference>
<organism evidence="3 4">
    <name type="scientific">Candidatus Syntropharchaeum caldarium</name>
    <dbReference type="NCBI Taxonomy" id="1838285"/>
    <lineage>
        <taxon>Archaea</taxon>
        <taxon>Methanobacteriati</taxon>
        <taxon>Methanobacteriota</taxon>
        <taxon>Stenosarchaea group</taxon>
        <taxon>Methanomicrobia</taxon>
        <taxon>Methanosarcinales</taxon>
        <taxon>ANME-2 cluster</taxon>
        <taxon>Candidatus Syntropharchaeum</taxon>
    </lineage>
</organism>
<gene>
    <name evidence="3" type="ORF">SCAL_001550</name>
</gene>
<proteinExistence type="inferred from homology"/>
<dbReference type="GO" id="GO:0015225">
    <property type="term" value="F:biotin transmembrane transporter activity"/>
    <property type="evidence" value="ECO:0007669"/>
    <property type="project" value="UniProtKB-UniRule"/>
</dbReference>
<dbReference type="STRING" id="1838285.SCAL_001550"/>
<evidence type="ECO:0000313" key="3">
    <source>
        <dbReference type="EMBL" id="OFV67281.1"/>
    </source>
</evidence>
<dbReference type="PATRIC" id="fig|1838285.3.peg.1574"/>
<dbReference type="PANTHER" id="PTHR34295">
    <property type="entry name" value="BIOTIN TRANSPORTER BIOY"/>
    <property type="match status" value="1"/>
</dbReference>
<dbReference type="Gene3D" id="1.10.1760.20">
    <property type="match status" value="1"/>
</dbReference>
<dbReference type="EMBL" id="LYOS01000005">
    <property type="protein sequence ID" value="OFV67281.1"/>
    <property type="molecule type" value="Genomic_DNA"/>
</dbReference>
<accession>A0A1F2P993</accession>
<dbReference type="PANTHER" id="PTHR34295:SF1">
    <property type="entry name" value="BIOTIN TRANSPORTER BIOY"/>
    <property type="match status" value="1"/>
</dbReference>
<keyword evidence="2" id="KW-1133">Transmembrane helix</keyword>